<name>A0A2W1MY93_9FLAO</name>
<comment type="similarity">
    <text evidence="4 6">Belongs to the kynureninase family.</text>
</comment>
<feature type="domain" description="Aminotransferase class V" evidence="7">
    <location>
        <begin position="48"/>
        <end position="261"/>
    </location>
</feature>
<dbReference type="PANTHER" id="PTHR14084:SF0">
    <property type="entry name" value="KYNURENINASE"/>
    <property type="match status" value="1"/>
</dbReference>
<dbReference type="PIRSF" id="PIRSF038800">
    <property type="entry name" value="KYNU"/>
    <property type="match status" value="1"/>
</dbReference>
<dbReference type="UniPathway" id="UPA00334">
    <property type="reaction ID" value="UER00455"/>
</dbReference>
<dbReference type="Proteomes" id="UP000249248">
    <property type="component" value="Unassembled WGS sequence"/>
</dbReference>
<reference evidence="8 9" key="1">
    <citation type="submission" date="2018-06" db="EMBL/GenBank/DDBJ databases">
        <title>The draft genome sequence of Crocinitomix sp. SM1701.</title>
        <authorList>
            <person name="Zhang X."/>
        </authorList>
    </citation>
    <scope>NUCLEOTIDE SEQUENCE [LARGE SCALE GENOMIC DNA]</scope>
    <source>
        <strain evidence="8 9">SM1701</strain>
    </source>
</reference>
<sequence length="429" mass="48404">MTSFTRSIDFAKTLDQKDKLRTYRDKFYIPVINGIETIYFTGNSLGLQPKSTQAYIQNELDAWKDWGVEGHFLAEKPWFKYHEYLTEKTAKIVGALPVEVVVTHSLTTNLHLLMVSFYRPTKTRYKILCEQKAFPSDQYALESQARFHGFDPKDAIIEVGPRDGEHLIREEDIYAAIEAHKDDLALIMIGGVNYYSGQLFDMKTITEKGHAVGAVVGFDLAHAAGNIALQLHDWDVDFAAWCSYKYLNSSPGGVAGMFVHERHEYNPDLPRFAGWWGYDKETRFLMEPGFNPMKGAEGWQLSNAPILGMAANLASLDIFDAVGMDALVEKRDLLTAYLEFVVNAISAQQKDICNLEIITPKDKNKRGAQLSILAHGLGKDLFDFITKKGVIADWREPNVIRIAPVPLYNSFEDVFKFGEILEEGIKANA</sequence>
<dbReference type="PANTHER" id="PTHR14084">
    <property type="entry name" value="KYNURENINASE"/>
    <property type="match status" value="1"/>
</dbReference>
<evidence type="ECO:0000256" key="3">
    <source>
        <dbReference type="ARBA" id="ARBA00022898"/>
    </source>
</evidence>
<feature type="binding site" evidence="4">
    <location>
        <begin position="134"/>
        <end position="137"/>
    </location>
    <ligand>
        <name>pyridoxal 5'-phosphate</name>
        <dbReference type="ChEBI" id="CHEBI:597326"/>
    </ligand>
</feature>
<dbReference type="EC" id="3.7.1.3" evidence="4 5"/>
<dbReference type="FunFam" id="3.40.640.10:FF:000031">
    <property type="entry name" value="Kynureninase"/>
    <property type="match status" value="1"/>
</dbReference>
<dbReference type="GO" id="GO:0030170">
    <property type="term" value="F:pyridoxal phosphate binding"/>
    <property type="evidence" value="ECO:0007669"/>
    <property type="project" value="UniProtKB-UniRule"/>
</dbReference>
<dbReference type="InterPro" id="IPR015421">
    <property type="entry name" value="PyrdxlP-dep_Trfase_major"/>
</dbReference>
<comment type="subunit">
    <text evidence="4 6">Homodimer.</text>
</comment>
<dbReference type="GO" id="GO:0043420">
    <property type="term" value="P:anthranilate metabolic process"/>
    <property type="evidence" value="ECO:0007669"/>
    <property type="project" value="TreeGrafter"/>
</dbReference>
<feature type="binding site" evidence="4">
    <location>
        <position position="275"/>
    </location>
    <ligand>
        <name>pyridoxal 5'-phosphate</name>
        <dbReference type="ChEBI" id="CHEBI:597326"/>
    </ligand>
</feature>
<comment type="cofactor">
    <cofactor evidence="4 6">
        <name>pyridoxal 5'-phosphate</name>
        <dbReference type="ChEBI" id="CHEBI:597326"/>
    </cofactor>
</comment>
<dbReference type="OrthoDB" id="9812626at2"/>
<keyword evidence="9" id="KW-1185">Reference proteome</keyword>
<dbReference type="UniPathway" id="UPA00253">
    <property type="reaction ID" value="UER00329"/>
</dbReference>
<gene>
    <name evidence="4 8" type="primary">kynU</name>
    <name evidence="8" type="ORF">DNU06_10380</name>
</gene>
<evidence type="ECO:0000313" key="9">
    <source>
        <dbReference type="Proteomes" id="UP000249248"/>
    </source>
</evidence>
<accession>A0A2W1MY93</accession>
<feature type="binding site" evidence="4">
    <location>
        <position position="244"/>
    </location>
    <ligand>
        <name>pyridoxal 5'-phosphate</name>
        <dbReference type="ChEBI" id="CHEBI:597326"/>
    </ligand>
</feature>
<comment type="function">
    <text evidence="4 6">Catalyzes the cleavage of L-kynurenine (L-Kyn) and L-3-hydroxykynurenine (L-3OHKyn) into anthranilic acid (AA) and 3-hydroxyanthranilic acid (3-OHAA), respectively.</text>
</comment>
<evidence type="ECO:0000259" key="7">
    <source>
        <dbReference type="Pfam" id="PF00266"/>
    </source>
</evidence>
<comment type="pathway">
    <text evidence="4 6">Amino-acid degradation; L-kynurenine degradation; L-alanine and anthranilate from L-kynurenine: step 1/1.</text>
</comment>
<feature type="modified residue" description="N6-(pyridoxal phosphate)lysine" evidence="4">
    <location>
        <position position="245"/>
    </location>
</feature>
<dbReference type="InterPro" id="IPR000192">
    <property type="entry name" value="Aminotrans_V_dom"/>
</dbReference>
<protein>
    <recommendedName>
        <fullName evidence="4 5">Kynureninase</fullName>
        <ecNumber evidence="4 5">3.7.1.3</ecNumber>
    </recommendedName>
    <alternativeName>
        <fullName evidence="4">L-kynurenine hydrolase</fullName>
    </alternativeName>
</protein>
<comment type="catalytic activity">
    <reaction evidence="4 6">
        <text>L-kynurenine + H2O = anthranilate + L-alanine + H(+)</text>
        <dbReference type="Rhea" id="RHEA:16813"/>
        <dbReference type="ChEBI" id="CHEBI:15377"/>
        <dbReference type="ChEBI" id="CHEBI:15378"/>
        <dbReference type="ChEBI" id="CHEBI:16567"/>
        <dbReference type="ChEBI" id="CHEBI:57959"/>
        <dbReference type="ChEBI" id="CHEBI:57972"/>
        <dbReference type="EC" id="3.7.1.3"/>
    </reaction>
</comment>
<evidence type="ECO:0000256" key="6">
    <source>
        <dbReference type="PIRNR" id="PIRNR038800"/>
    </source>
</evidence>
<dbReference type="EMBL" id="QKSB01000005">
    <property type="protein sequence ID" value="PZE17139.1"/>
    <property type="molecule type" value="Genomic_DNA"/>
</dbReference>
<proteinExistence type="inferred from homology"/>
<comment type="catalytic activity">
    <reaction evidence="6">
        <text>3-hydroxy-L-kynurenine + H2O = 3-hydroxyanthranilate + L-alanine + H(+)</text>
        <dbReference type="Rhea" id="RHEA:25143"/>
        <dbReference type="ChEBI" id="CHEBI:15377"/>
        <dbReference type="ChEBI" id="CHEBI:15378"/>
        <dbReference type="ChEBI" id="CHEBI:36559"/>
        <dbReference type="ChEBI" id="CHEBI:57972"/>
        <dbReference type="ChEBI" id="CHEBI:58125"/>
        <dbReference type="EC" id="3.7.1.3"/>
    </reaction>
</comment>
<dbReference type="NCBIfam" id="TIGR01814">
    <property type="entry name" value="kynureninase"/>
    <property type="match status" value="1"/>
</dbReference>
<evidence type="ECO:0000256" key="5">
    <source>
        <dbReference type="NCBIfam" id="TIGR01814"/>
    </source>
</evidence>
<dbReference type="GO" id="GO:0019441">
    <property type="term" value="P:L-tryptophan catabolic process to kynurenine"/>
    <property type="evidence" value="ECO:0007669"/>
    <property type="project" value="TreeGrafter"/>
</dbReference>
<evidence type="ECO:0000256" key="1">
    <source>
        <dbReference type="ARBA" id="ARBA00022642"/>
    </source>
</evidence>
<keyword evidence="1 4" id="KW-0662">Pyridine nucleotide biosynthesis</keyword>
<evidence type="ECO:0000256" key="4">
    <source>
        <dbReference type="HAMAP-Rule" id="MF_01970"/>
    </source>
</evidence>
<dbReference type="SUPFAM" id="SSF53383">
    <property type="entry name" value="PLP-dependent transferases"/>
    <property type="match status" value="1"/>
</dbReference>
<dbReference type="RefSeq" id="WP_111063263.1">
    <property type="nucleotide sequence ID" value="NZ_JBHUCU010000008.1"/>
</dbReference>
<dbReference type="Pfam" id="PF00266">
    <property type="entry name" value="Aminotran_5"/>
    <property type="match status" value="1"/>
</dbReference>
<dbReference type="InterPro" id="IPR010111">
    <property type="entry name" value="Kynureninase"/>
</dbReference>
<dbReference type="GO" id="GO:0005737">
    <property type="term" value="C:cytoplasm"/>
    <property type="evidence" value="ECO:0007669"/>
    <property type="project" value="UniProtKB-UniRule"/>
</dbReference>
<feature type="binding site" evidence="4">
    <location>
        <position position="303"/>
    </location>
    <ligand>
        <name>pyridoxal 5'-phosphate</name>
        <dbReference type="ChEBI" id="CHEBI:597326"/>
    </ligand>
</feature>
<dbReference type="HAMAP" id="MF_01970">
    <property type="entry name" value="Kynureninase"/>
    <property type="match status" value="1"/>
</dbReference>
<dbReference type="Gene3D" id="3.40.640.10">
    <property type="entry name" value="Type I PLP-dependent aspartate aminotransferase-like (Major domain)"/>
    <property type="match status" value="1"/>
</dbReference>
<dbReference type="GO" id="GO:0097053">
    <property type="term" value="P:L-kynurenine catabolic process"/>
    <property type="evidence" value="ECO:0007669"/>
    <property type="project" value="UniProtKB-UniRule"/>
</dbReference>
<dbReference type="GO" id="GO:0030429">
    <property type="term" value="F:kynureninase activity"/>
    <property type="evidence" value="ECO:0007669"/>
    <property type="project" value="UniProtKB-UniRule"/>
</dbReference>
<comment type="caution">
    <text evidence="4">Lacks conserved residue(s) required for the propagation of feature annotation.</text>
</comment>
<comment type="caution">
    <text evidence="8">The sequence shown here is derived from an EMBL/GenBank/DDBJ whole genome shotgun (WGS) entry which is preliminary data.</text>
</comment>
<comment type="pathway">
    <text evidence="4 6">Cofactor biosynthesis; NAD(+) biosynthesis; quinolinate from L-kynurenine: step 2/3.</text>
</comment>
<keyword evidence="3 4" id="KW-0663">Pyridoxal phosphate</keyword>
<feature type="binding site" evidence="4">
    <location>
        <position position="107"/>
    </location>
    <ligand>
        <name>pyridoxal 5'-phosphate</name>
        <dbReference type="ChEBI" id="CHEBI:597326"/>
    </ligand>
</feature>
<feature type="binding site" evidence="4">
    <location>
        <position position="222"/>
    </location>
    <ligand>
        <name>pyridoxal 5'-phosphate</name>
        <dbReference type="ChEBI" id="CHEBI:597326"/>
    </ligand>
</feature>
<organism evidence="8 9">
    <name type="scientific">Putridiphycobacter roseus</name>
    <dbReference type="NCBI Taxonomy" id="2219161"/>
    <lineage>
        <taxon>Bacteria</taxon>
        <taxon>Pseudomonadati</taxon>
        <taxon>Bacteroidota</taxon>
        <taxon>Flavobacteriia</taxon>
        <taxon>Flavobacteriales</taxon>
        <taxon>Crocinitomicaceae</taxon>
        <taxon>Putridiphycobacter</taxon>
    </lineage>
</organism>
<evidence type="ECO:0000256" key="2">
    <source>
        <dbReference type="ARBA" id="ARBA00022801"/>
    </source>
</evidence>
<dbReference type="Gene3D" id="3.90.1150.10">
    <property type="entry name" value="Aspartate Aminotransferase, domain 1"/>
    <property type="match status" value="1"/>
</dbReference>
<dbReference type="GO" id="GO:0009435">
    <property type="term" value="P:NAD+ biosynthetic process"/>
    <property type="evidence" value="ECO:0007669"/>
    <property type="project" value="UniProtKB-UniRule"/>
</dbReference>
<feature type="binding site" evidence="4">
    <location>
        <position position="106"/>
    </location>
    <ligand>
        <name>pyridoxal 5'-phosphate</name>
        <dbReference type="ChEBI" id="CHEBI:597326"/>
    </ligand>
</feature>
<evidence type="ECO:0000313" key="8">
    <source>
        <dbReference type="EMBL" id="PZE17139.1"/>
    </source>
</evidence>
<dbReference type="GO" id="GO:0019805">
    <property type="term" value="P:quinolinate biosynthetic process"/>
    <property type="evidence" value="ECO:0007669"/>
    <property type="project" value="UniProtKB-UniRule"/>
</dbReference>
<feature type="binding site" evidence="4">
    <location>
        <position position="219"/>
    </location>
    <ligand>
        <name>pyridoxal 5'-phosphate</name>
        <dbReference type="ChEBI" id="CHEBI:597326"/>
    </ligand>
</feature>
<dbReference type="Pfam" id="PF22580">
    <property type="entry name" value="KYNU_C"/>
    <property type="match status" value="1"/>
</dbReference>
<dbReference type="InterPro" id="IPR015422">
    <property type="entry name" value="PyrdxlP-dep_Trfase_small"/>
</dbReference>
<dbReference type="InterPro" id="IPR015424">
    <property type="entry name" value="PyrdxlP-dep_Trfase"/>
</dbReference>
<keyword evidence="2 4" id="KW-0378">Hydrolase</keyword>
<dbReference type="AlphaFoldDB" id="A0A2W1MY93"/>